<reference evidence="2" key="1">
    <citation type="journal article" date="2019" name="Int. J. Syst. Evol. Microbiol.">
        <title>The Global Catalogue of Microorganisms (GCM) 10K type strain sequencing project: providing services to taxonomists for standard genome sequencing and annotation.</title>
        <authorList>
            <consortium name="The Broad Institute Genomics Platform"/>
            <consortium name="The Broad Institute Genome Sequencing Center for Infectious Disease"/>
            <person name="Wu L."/>
            <person name="Ma J."/>
        </authorList>
    </citation>
    <scope>NUCLEOTIDE SEQUENCE [LARGE SCALE GENOMIC DNA]</scope>
    <source>
        <strain evidence="2">CGMCC 4.7246</strain>
    </source>
</reference>
<keyword evidence="1" id="KW-0808">Transferase</keyword>
<dbReference type="EMBL" id="JBHSQO010000079">
    <property type="protein sequence ID" value="MFC6094863.1"/>
    <property type="molecule type" value="Genomic_DNA"/>
</dbReference>
<dbReference type="GO" id="GO:0008168">
    <property type="term" value="F:methyltransferase activity"/>
    <property type="evidence" value="ECO:0007669"/>
    <property type="project" value="UniProtKB-KW"/>
</dbReference>
<dbReference type="Pfam" id="PF04672">
    <property type="entry name" value="Methyltransf_19"/>
    <property type="match status" value="1"/>
</dbReference>
<evidence type="ECO:0000313" key="1">
    <source>
        <dbReference type="EMBL" id="MFC6094863.1"/>
    </source>
</evidence>
<name>A0ABW1PIG5_9PSEU</name>
<dbReference type="Proteomes" id="UP001596220">
    <property type="component" value="Unassembled WGS sequence"/>
</dbReference>
<protein>
    <submittedName>
        <fullName evidence="1">SAM-dependent methyltransferase</fullName>
        <ecNumber evidence="1">2.1.1.-</ecNumber>
    </submittedName>
</protein>
<dbReference type="PIRSF" id="PIRSF017393">
    <property type="entry name" value="MTase_SAV2177"/>
    <property type="match status" value="1"/>
</dbReference>
<proteinExistence type="predicted"/>
<dbReference type="EC" id="2.1.1.-" evidence="1"/>
<dbReference type="GO" id="GO:0032259">
    <property type="term" value="P:methylation"/>
    <property type="evidence" value="ECO:0007669"/>
    <property type="project" value="UniProtKB-KW"/>
</dbReference>
<comment type="caution">
    <text evidence="1">The sequence shown here is derived from an EMBL/GenBank/DDBJ whole genome shotgun (WGS) entry which is preliminary data.</text>
</comment>
<gene>
    <name evidence="1" type="ORF">ACFP3R_36850</name>
</gene>
<accession>A0ABW1PIG5</accession>
<dbReference type="SUPFAM" id="SSF53335">
    <property type="entry name" value="S-adenosyl-L-methionine-dependent methyltransferases"/>
    <property type="match status" value="1"/>
</dbReference>
<dbReference type="RefSeq" id="WP_380643524.1">
    <property type="nucleotide sequence ID" value="NZ_JBHSQO010000079.1"/>
</dbReference>
<keyword evidence="2" id="KW-1185">Reference proteome</keyword>
<evidence type="ECO:0000313" key="2">
    <source>
        <dbReference type="Proteomes" id="UP001596220"/>
    </source>
</evidence>
<dbReference type="InterPro" id="IPR006764">
    <property type="entry name" value="SAM_dep_MeTrfase_SAV2177_type"/>
</dbReference>
<keyword evidence="1" id="KW-0489">Methyltransferase</keyword>
<sequence length="276" mass="30256">MPDEPDDPTTADFDRPSAARIHDWLLDGALNIPKDREAARPALAALPGLRELARHHRAFLHRAVRHMIDAGIRQFLDLGASLPTMTPTHAIAHTHRPDIPVVYVDNDPATVAHSRLILEHTPQVAVVHADLRHPDRIWHDEHTRRLLDPTRPTGLLMIDILDTLTDDPDRIIADHLHHMAPGSALALTHLTTPDAATHPRPPTGTTAAAEHLRTAGSTGNAADRRIDRPADPVDTWLSRLTPVEPGVVPAWSWRPDPDTPAPVTDTSAVCAVAFMP</sequence>
<dbReference type="InterPro" id="IPR029063">
    <property type="entry name" value="SAM-dependent_MTases_sf"/>
</dbReference>
<dbReference type="Gene3D" id="3.40.50.150">
    <property type="entry name" value="Vaccinia Virus protein VP39"/>
    <property type="match status" value="1"/>
</dbReference>
<organism evidence="1 2">
    <name type="scientific">Saccharothrix lopnurensis</name>
    <dbReference type="NCBI Taxonomy" id="1670621"/>
    <lineage>
        <taxon>Bacteria</taxon>
        <taxon>Bacillati</taxon>
        <taxon>Actinomycetota</taxon>
        <taxon>Actinomycetes</taxon>
        <taxon>Pseudonocardiales</taxon>
        <taxon>Pseudonocardiaceae</taxon>
        <taxon>Saccharothrix</taxon>
    </lineage>
</organism>